<reference evidence="5 6" key="1">
    <citation type="journal article" date="2020" name="ISME J.">
        <title>Uncovering the hidden diversity of litter-decomposition mechanisms in mushroom-forming fungi.</title>
        <authorList>
            <person name="Floudas D."/>
            <person name="Bentzer J."/>
            <person name="Ahren D."/>
            <person name="Johansson T."/>
            <person name="Persson P."/>
            <person name="Tunlid A."/>
        </authorList>
    </citation>
    <scope>NUCLEOTIDE SEQUENCE [LARGE SCALE GENOMIC DNA]</scope>
    <source>
        <strain evidence="5 6">CBS 661.87</strain>
    </source>
</reference>
<evidence type="ECO:0000259" key="4">
    <source>
        <dbReference type="Pfam" id="PF06738"/>
    </source>
</evidence>
<comment type="caution">
    <text evidence="5">The sequence shown here is derived from an EMBL/GenBank/DDBJ whole genome shotgun (WGS) entry which is preliminary data.</text>
</comment>
<gene>
    <name evidence="5" type="ORF">D9615_008579</name>
</gene>
<dbReference type="InterPro" id="IPR010619">
    <property type="entry name" value="ThrE-like_N"/>
</dbReference>
<dbReference type="EMBL" id="JAACJP010000028">
    <property type="protein sequence ID" value="KAF5376520.1"/>
    <property type="molecule type" value="Genomic_DNA"/>
</dbReference>
<feature type="transmembrane region" description="Helical" evidence="3">
    <location>
        <begin position="217"/>
        <end position="240"/>
    </location>
</feature>
<evidence type="ECO:0000256" key="2">
    <source>
        <dbReference type="SAM" id="MobiDB-lite"/>
    </source>
</evidence>
<keyword evidence="6" id="KW-1185">Reference proteome</keyword>
<keyword evidence="3" id="KW-0472">Membrane</keyword>
<organism evidence="5 6">
    <name type="scientific">Tricholomella constricta</name>
    <dbReference type="NCBI Taxonomy" id="117010"/>
    <lineage>
        <taxon>Eukaryota</taxon>
        <taxon>Fungi</taxon>
        <taxon>Dikarya</taxon>
        <taxon>Basidiomycota</taxon>
        <taxon>Agaricomycotina</taxon>
        <taxon>Agaricomycetes</taxon>
        <taxon>Agaricomycetidae</taxon>
        <taxon>Agaricales</taxon>
        <taxon>Tricholomatineae</taxon>
        <taxon>Lyophyllaceae</taxon>
        <taxon>Tricholomella</taxon>
    </lineage>
</organism>
<dbReference type="GO" id="GO:0022857">
    <property type="term" value="F:transmembrane transporter activity"/>
    <property type="evidence" value="ECO:0007669"/>
    <property type="project" value="InterPro"/>
</dbReference>
<feature type="domain" description="Threonine/serine exporter-like N-terminal" evidence="4">
    <location>
        <begin position="77"/>
        <end position="248"/>
    </location>
</feature>
<evidence type="ECO:0000313" key="6">
    <source>
        <dbReference type="Proteomes" id="UP000565441"/>
    </source>
</evidence>
<protein>
    <recommendedName>
        <fullName evidence="4">Threonine/serine exporter-like N-terminal domain-containing protein</fullName>
    </recommendedName>
</protein>
<comment type="similarity">
    <text evidence="1">Belongs to the ThrE exporter (TC 2.A.79) family.</text>
</comment>
<accession>A0A8H5M092</accession>
<dbReference type="PANTHER" id="PTHR31082:SF4">
    <property type="entry name" value="PHEROMONE-REGULATED MEMBRANE PROTEIN 10"/>
    <property type="match status" value="1"/>
</dbReference>
<evidence type="ECO:0000313" key="5">
    <source>
        <dbReference type="EMBL" id="KAF5376520.1"/>
    </source>
</evidence>
<feature type="region of interest" description="Disordered" evidence="2">
    <location>
        <begin position="1"/>
        <end position="49"/>
    </location>
</feature>
<dbReference type="PANTHER" id="PTHR31082">
    <property type="entry name" value="PHEROMONE-REGULATED MEMBRANE PROTEIN 10"/>
    <property type="match status" value="1"/>
</dbReference>
<dbReference type="Pfam" id="PF06738">
    <property type="entry name" value="ThrE"/>
    <property type="match status" value="1"/>
</dbReference>
<sequence>MLKDFSVPSLRRFGGRSGASTPARRVSPTSESDGSTEEERQKEKTWKRKKPQIIVGSSYMTRHVAKIIGRQEFIMNEPSHRLQSQIKSTENVLQLELSCIYLLDVLLISFDDNSTSMSNVKPTKALEAYRLYWKVIHDKLYVSDASAELDLPMRRPQLCNRWKLIVLDGLCSGTICTVSFAGSFIDSLIVFPLGALLIVIQLLSVRNELYSNVFEVAVTTLFSFLAAALASTRLFCYSAVASSSVVLMPPVSRIPPSGLRVSSFLTVPSKSCRARLSLDDELRELEVAMEENTSVPEGITTFIQNLTATL</sequence>
<keyword evidence="3" id="KW-0812">Transmembrane</keyword>
<dbReference type="OrthoDB" id="413008at2759"/>
<dbReference type="Proteomes" id="UP000565441">
    <property type="component" value="Unassembled WGS sequence"/>
</dbReference>
<evidence type="ECO:0000256" key="1">
    <source>
        <dbReference type="ARBA" id="ARBA00034125"/>
    </source>
</evidence>
<name>A0A8H5M092_9AGAR</name>
<keyword evidence="3" id="KW-1133">Transmembrane helix</keyword>
<dbReference type="AlphaFoldDB" id="A0A8H5M092"/>
<feature type="transmembrane region" description="Helical" evidence="3">
    <location>
        <begin position="188"/>
        <end position="205"/>
    </location>
</feature>
<proteinExistence type="inferred from homology"/>
<dbReference type="InterPro" id="IPR051361">
    <property type="entry name" value="ThrE/Ser_Exporter"/>
</dbReference>
<evidence type="ECO:0000256" key="3">
    <source>
        <dbReference type="SAM" id="Phobius"/>
    </source>
</evidence>